<dbReference type="OrthoDB" id="6152956at2759"/>
<sequence length="247" mass="28304">MSTALVLVEDFSLPEINWEHHTAGTTQAQRFLKNLDDNFVGQVVRELTWKGSLLGLLLVNSVDLISEVEIGSQLGHSNHKEIKFKISVGQQDEVGHIIKRNMNRVEVFNTFFASVFNRDDRPRRSQCPELEDHGCENDQLPVKPEMVWDLLLQQTTLRGDPIAVYDIFVTGRGGADTDLFSVVLTHRTQGKGLKLCQGRFWLNIRERFFTQRVLGHWNRLPRESGHSTTLTEFKKCLDNALRHVVWG</sequence>
<protein>
    <submittedName>
        <fullName evidence="1">Uncharacterized protein</fullName>
    </submittedName>
</protein>
<dbReference type="GO" id="GO:0007508">
    <property type="term" value="P:larval heart development"/>
    <property type="evidence" value="ECO:0007669"/>
    <property type="project" value="TreeGrafter"/>
</dbReference>
<organism evidence="1 2">
    <name type="scientific">Hirundo rustica rustica</name>
    <dbReference type="NCBI Taxonomy" id="333673"/>
    <lineage>
        <taxon>Eukaryota</taxon>
        <taxon>Metazoa</taxon>
        <taxon>Chordata</taxon>
        <taxon>Craniata</taxon>
        <taxon>Vertebrata</taxon>
        <taxon>Euteleostomi</taxon>
        <taxon>Archelosauria</taxon>
        <taxon>Archosauria</taxon>
        <taxon>Dinosauria</taxon>
        <taxon>Saurischia</taxon>
        <taxon>Theropoda</taxon>
        <taxon>Coelurosauria</taxon>
        <taxon>Aves</taxon>
        <taxon>Neognathae</taxon>
        <taxon>Neoaves</taxon>
        <taxon>Telluraves</taxon>
        <taxon>Australaves</taxon>
        <taxon>Passeriformes</taxon>
        <taxon>Sylvioidea</taxon>
        <taxon>Hirundinidae</taxon>
        <taxon>Hirundo</taxon>
    </lineage>
</organism>
<reference evidence="1 2" key="1">
    <citation type="submission" date="2018-07" db="EMBL/GenBank/DDBJ databases">
        <title>A high quality draft genome assembly of the barn swallow (H. rustica rustica).</title>
        <authorList>
            <person name="Formenti G."/>
            <person name="Chiara M."/>
            <person name="Poveda L."/>
            <person name="Francoijs K.-J."/>
            <person name="Bonisoli-Alquati A."/>
            <person name="Canova L."/>
            <person name="Gianfranceschi L."/>
            <person name="Horner D.S."/>
            <person name="Saino N."/>
        </authorList>
    </citation>
    <scope>NUCLEOTIDE SEQUENCE [LARGE SCALE GENOMIC DNA]</scope>
    <source>
        <strain evidence="1">Chelidonia</strain>
        <tissue evidence="1">Blood</tissue>
    </source>
</reference>
<dbReference type="STRING" id="333673.A0A3M0KQI4"/>
<dbReference type="Proteomes" id="UP000269221">
    <property type="component" value="Unassembled WGS sequence"/>
</dbReference>
<dbReference type="PANTHER" id="PTHR33395:SF22">
    <property type="entry name" value="REVERSE TRANSCRIPTASE DOMAIN-CONTAINING PROTEIN"/>
    <property type="match status" value="1"/>
</dbReference>
<dbReference type="GO" id="GO:0061343">
    <property type="term" value="P:cell adhesion involved in heart morphogenesis"/>
    <property type="evidence" value="ECO:0007669"/>
    <property type="project" value="TreeGrafter"/>
</dbReference>
<name>A0A3M0KQI4_HIRRU</name>
<keyword evidence="2" id="KW-1185">Reference proteome</keyword>
<gene>
    <name evidence="1" type="ORF">DUI87_07690</name>
</gene>
<dbReference type="PANTHER" id="PTHR33395">
    <property type="entry name" value="TRANSCRIPTASE, PUTATIVE-RELATED-RELATED"/>
    <property type="match status" value="1"/>
</dbReference>
<proteinExistence type="predicted"/>
<dbReference type="EMBL" id="QRBI01000104">
    <property type="protein sequence ID" value="RMC15498.1"/>
    <property type="molecule type" value="Genomic_DNA"/>
</dbReference>
<comment type="caution">
    <text evidence="1">The sequence shown here is derived from an EMBL/GenBank/DDBJ whole genome shotgun (WGS) entry which is preliminary data.</text>
</comment>
<accession>A0A3M0KQI4</accession>
<evidence type="ECO:0000313" key="1">
    <source>
        <dbReference type="EMBL" id="RMC15498.1"/>
    </source>
</evidence>
<evidence type="ECO:0000313" key="2">
    <source>
        <dbReference type="Proteomes" id="UP000269221"/>
    </source>
</evidence>
<dbReference type="AlphaFoldDB" id="A0A3M0KQI4"/>
<dbReference type="GO" id="GO:0031012">
    <property type="term" value="C:extracellular matrix"/>
    <property type="evidence" value="ECO:0007669"/>
    <property type="project" value="TreeGrafter"/>
</dbReference>